<evidence type="ECO:0000313" key="2">
    <source>
        <dbReference type="EMBL" id="AMO22677.1"/>
    </source>
</evidence>
<dbReference type="OrthoDB" id="8901275at2"/>
<dbReference type="RefSeq" id="WP_061497514.1">
    <property type="nucleotide sequence ID" value="NZ_CP010951.1"/>
</dbReference>
<dbReference type="SMART" id="SM00460">
    <property type="entry name" value="TGc"/>
    <property type="match status" value="1"/>
</dbReference>
<dbReference type="Pfam" id="PF01841">
    <property type="entry name" value="Transglut_core"/>
    <property type="match status" value="1"/>
</dbReference>
<name>A0A127JRV1_9BURK</name>
<proteinExistence type="predicted"/>
<evidence type="ECO:0000259" key="1">
    <source>
        <dbReference type="SMART" id="SM00460"/>
    </source>
</evidence>
<evidence type="ECO:0000313" key="3">
    <source>
        <dbReference type="Proteomes" id="UP000070433"/>
    </source>
</evidence>
<feature type="domain" description="Transglutaminase-like" evidence="1">
    <location>
        <begin position="82"/>
        <end position="151"/>
    </location>
</feature>
<dbReference type="EMBL" id="CP010951">
    <property type="protein sequence ID" value="AMO22677.1"/>
    <property type="molecule type" value="Genomic_DNA"/>
</dbReference>
<reference evidence="2 3" key="1">
    <citation type="journal article" date="2014" name="Int. J. Syst. Evol. Microbiol.">
        <title>Ramlibacter solisilvae sp. nov., isolated from forest soil, and emended description of the genus Ramlibacter.</title>
        <authorList>
            <person name="Lee H.J."/>
            <person name="Lee S.H."/>
            <person name="Lee S.S."/>
            <person name="Lee J.S."/>
            <person name="Kim Y."/>
            <person name="Kim S.C."/>
            <person name="Jeon C.O."/>
        </authorList>
    </citation>
    <scope>NUCLEOTIDE SEQUENCE [LARGE SCALE GENOMIC DNA]</scope>
    <source>
        <strain evidence="2 3">5-10</strain>
    </source>
</reference>
<dbReference type="AlphaFoldDB" id="A0A127JRV1"/>
<protein>
    <recommendedName>
        <fullName evidence="1">Transglutaminase-like domain-containing protein</fullName>
    </recommendedName>
</protein>
<dbReference type="Gene3D" id="3.10.620.30">
    <property type="match status" value="1"/>
</dbReference>
<accession>A0A127JRV1</accession>
<dbReference type="InterPro" id="IPR002931">
    <property type="entry name" value="Transglutaminase-like"/>
</dbReference>
<dbReference type="InterPro" id="IPR038765">
    <property type="entry name" value="Papain-like_cys_pep_sf"/>
</dbReference>
<dbReference type="SUPFAM" id="SSF54001">
    <property type="entry name" value="Cysteine proteinases"/>
    <property type="match status" value="1"/>
</dbReference>
<keyword evidence="3" id="KW-1185">Reference proteome</keyword>
<dbReference type="Proteomes" id="UP000070433">
    <property type="component" value="Chromosome"/>
</dbReference>
<sequence length="264" mass="29599">MLLTVENRSSGPWRALDEDKPERWLHDTPRLQLGHPKLRIQVMKLTQLRSTAQHMALACFHFVRALPFKTLPDPMGVTSIDVLTMRWGDSHTKGLLFIAMLRCLGIPARLRLVHLGPAFLNGLLDTGGRSVSHALSEVYLEGRWMRVDAYCVDVPLGLAARARLLREGRRMGFGVHMNGQVAWDGTADALGSFNVHDPTSVPVADLGPYDDTAQLAERGLCPRMHWADQASWSISTALLNRRIRLLRQSLWQTPPKALDEPLVH</sequence>
<gene>
    <name evidence="2" type="ORF">UC35_07020</name>
</gene>
<organism evidence="2 3">
    <name type="scientific">Ramlibacter tataouinensis</name>
    <dbReference type="NCBI Taxonomy" id="94132"/>
    <lineage>
        <taxon>Bacteria</taxon>
        <taxon>Pseudomonadati</taxon>
        <taxon>Pseudomonadota</taxon>
        <taxon>Betaproteobacteria</taxon>
        <taxon>Burkholderiales</taxon>
        <taxon>Comamonadaceae</taxon>
        <taxon>Ramlibacter</taxon>
    </lineage>
</organism>